<dbReference type="AlphaFoldDB" id="A0A6A5U8F0"/>
<evidence type="ECO:0000256" key="1">
    <source>
        <dbReference type="ARBA" id="ARBA00004123"/>
    </source>
</evidence>
<evidence type="ECO:0000313" key="7">
    <source>
        <dbReference type="EMBL" id="KAF1961155.1"/>
    </source>
</evidence>
<keyword evidence="8" id="KW-1185">Reference proteome</keyword>
<comment type="subcellular location">
    <subcellularLocation>
        <location evidence="2">Cytoplasm</location>
    </subcellularLocation>
    <subcellularLocation>
        <location evidence="1">Nucleus</location>
    </subcellularLocation>
</comment>
<organism evidence="7 8">
    <name type="scientific">Byssothecium circinans</name>
    <dbReference type="NCBI Taxonomy" id="147558"/>
    <lineage>
        <taxon>Eukaryota</taxon>
        <taxon>Fungi</taxon>
        <taxon>Dikarya</taxon>
        <taxon>Ascomycota</taxon>
        <taxon>Pezizomycotina</taxon>
        <taxon>Dothideomycetes</taxon>
        <taxon>Pleosporomycetidae</taxon>
        <taxon>Pleosporales</taxon>
        <taxon>Massarineae</taxon>
        <taxon>Massarinaceae</taxon>
        <taxon>Byssothecium</taxon>
    </lineage>
</organism>
<feature type="region of interest" description="Disordered" evidence="6">
    <location>
        <begin position="753"/>
        <end position="814"/>
    </location>
</feature>
<evidence type="ECO:0000256" key="6">
    <source>
        <dbReference type="SAM" id="MobiDB-lite"/>
    </source>
</evidence>
<dbReference type="InterPro" id="IPR011989">
    <property type="entry name" value="ARM-like"/>
</dbReference>
<feature type="compositionally biased region" description="Polar residues" evidence="6">
    <location>
        <begin position="784"/>
        <end position="794"/>
    </location>
</feature>
<feature type="region of interest" description="Disordered" evidence="6">
    <location>
        <begin position="866"/>
        <end position="912"/>
    </location>
</feature>
<dbReference type="SUPFAM" id="SSF48371">
    <property type="entry name" value="ARM repeat"/>
    <property type="match status" value="2"/>
</dbReference>
<feature type="compositionally biased region" description="Basic and acidic residues" evidence="6">
    <location>
        <begin position="795"/>
        <end position="814"/>
    </location>
</feature>
<feature type="compositionally biased region" description="Acidic residues" evidence="6">
    <location>
        <begin position="759"/>
        <end position="771"/>
    </location>
</feature>
<dbReference type="GO" id="GO:0005737">
    <property type="term" value="C:cytoplasm"/>
    <property type="evidence" value="ECO:0007669"/>
    <property type="project" value="UniProtKB-SubCell"/>
</dbReference>
<dbReference type="InterPro" id="IPR000225">
    <property type="entry name" value="Armadillo"/>
</dbReference>
<accession>A0A6A5U8F0</accession>
<name>A0A6A5U8F0_9PLEO</name>
<keyword evidence="3" id="KW-0963">Cytoplasm</keyword>
<gene>
    <name evidence="7" type="ORF">CC80DRAFT_522697</name>
</gene>
<sequence>MGRSTIPPALIELSNPSTPEAQVNALRNLKNEIVGHEQRKELAVVHGVVKPLARLLRGETRKGGKRRRGGATNGRGGVAGTAQDGEWGAEEELRFQATLVVGSLANGGPAFITPLLAGDILPPLLEALSPAETPSKLVVTTLRTLNQIVDAVAQEKPWWDSNATLSHTVTQKIYTKPVIESLAEILDQTSRSRAVYQQIASTTQLIIKTCHEEGQRKLLLEAGILELLATKMTAIAAADDPSRRQDSTQEALPTMYLPDILDAISAIIKDSYYNTARFLCSQPVQNLFGWPKAGTSNSWDGTSNSSQSHWIKLIPRLQTLQSKNDPYTKSWPPLQANESYTRLPSMESIQQSSSRNVVTDESETPLFTWLMFIARRGEGRERLAACWLLSLLKKFGERWQFNDPSRTTRERHFSYLIIPLVVKMIVEANPTSEYAKRMNAVGPAEKEEIRLILERSPLVLAELAVGNKALQNAANDARILPKLHQIFKKSFDPVAISSKPLWQPKNSAPPVMDPTIDPASSILGHPGLSADVLHAFRYRESVQLALAALADTQDELRKTIIEMGTLSLVIDSLVPYQANAGDSTSTQTGSTTVKDGNPDAVIIAACTLIRSLSRSVSILRTSLIDHGVARPVFGLLTHPNVKVQIAATEVITNLVLDVSPMRTGIIEAGALRTLCEHCRSANFDLRFGSLWALKHLCLGLSPSMRHQCLEELGVGWLMQVLNGETSRPTSSAPLSMGTSNAAGERVDILNAADDPHMDVDEDPSSSEDEDTMTNSIPSLRRHQQPGSRYTSATNIRDRLQQVRNDEQDARLNSERDDIRIQEQALDFLRNYITGEKSSGEMVDQILKSFGHSAFFELIDSKIRPKAPLSTSTASPSTNTPNPTTTGGGPTYWPQSRLSFPSTPHTNPSQHQTPFPTTCYNPYEILKAALYVLVHLANGRPSHRSQILAQTALMSHILPLFSHPHRDVRAPIVWLMNNLIWVDDQSDDAPARERASILRNMGFEENARILTRDPDLDVRERAKTAVEQISKLLGGGSAGAGAGGSGLGLGLGLGGGNAGAGGGAAGGLDKFFKITSVISTIIAYTPDDTRARRDRVIESIH</sequence>
<feature type="compositionally biased region" description="Polar residues" evidence="6">
    <location>
        <begin position="892"/>
        <end position="912"/>
    </location>
</feature>
<dbReference type="GO" id="GO:0034657">
    <property type="term" value="C:GID complex"/>
    <property type="evidence" value="ECO:0007669"/>
    <property type="project" value="TreeGrafter"/>
</dbReference>
<proteinExistence type="predicted"/>
<evidence type="ECO:0000256" key="3">
    <source>
        <dbReference type="ARBA" id="ARBA00022490"/>
    </source>
</evidence>
<feature type="region of interest" description="Disordered" evidence="6">
    <location>
        <begin position="59"/>
        <end position="84"/>
    </location>
</feature>
<keyword evidence="4" id="KW-0677">Repeat</keyword>
<protein>
    <submittedName>
        <fullName evidence="7">Armadillo repeat domain-containing protein</fullName>
    </submittedName>
</protein>
<keyword evidence="5" id="KW-0539">Nucleus</keyword>
<evidence type="ECO:0000256" key="4">
    <source>
        <dbReference type="ARBA" id="ARBA00022737"/>
    </source>
</evidence>
<dbReference type="PANTHER" id="PTHR15651">
    <property type="entry name" value="ARMADILLO REPEAT-CONTAINING PROTEIN 8"/>
    <property type="match status" value="1"/>
</dbReference>
<dbReference type="OrthoDB" id="5559898at2759"/>
<dbReference type="GO" id="GO:0043161">
    <property type="term" value="P:proteasome-mediated ubiquitin-dependent protein catabolic process"/>
    <property type="evidence" value="ECO:0007669"/>
    <property type="project" value="TreeGrafter"/>
</dbReference>
<dbReference type="Gene3D" id="1.25.10.10">
    <property type="entry name" value="Leucine-rich Repeat Variant"/>
    <property type="match status" value="3"/>
</dbReference>
<evidence type="ECO:0000313" key="8">
    <source>
        <dbReference type="Proteomes" id="UP000800035"/>
    </source>
</evidence>
<dbReference type="InterPro" id="IPR038739">
    <property type="entry name" value="ARMC8/Vid28"/>
</dbReference>
<dbReference type="GO" id="GO:0005634">
    <property type="term" value="C:nucleus"/>
    <property type="evidence" value="ECO:0007669"/>
    <property type="project" value="UniProtKB-SubCell"/>
</dbReference>
<dbReference type="SMART" id="SM00185">
    <property type="entry name" value="ARM"/>
    <property type="match status" value="6"/>
</dbReference>
<dbReference type="Pfam" id="PF00514">
    <property type="entry name" value="Arm"/>
    <property type="match status" value="1"/>
</dbReference>
<dbReference type="Proteomes" id="UP000800035">
    <property type="component" value="Unassembled WGS sequence"/>
</dbReference>
<evidence type="ECO:0000256" key="5">
    <source>
        <dbReference type="ARBA" id="ARBA00023242"/>
    </source>
</evidence>
<dbReference type="EMBL" id="ML976981">
    <property type="protein sequence ID" value="KAF1961155.1"/>
    <property type="molecule type" value="Genomic_DNA"/>
</dbReference>
<reference evidence="7" key="1">
    <citation type="journal article" date="2020" name="Stud. Mycol.">
        <title>101 Dothideomycetes genomes: a test case for predicting lifestyles and emergence of pathogens.</title>
        <authorList>
            <person name="Haridas S."/>
            <person name="Albert R."/>
            <person name="Binder M."/>
            <person name="Bloem J."/>
            <person name="Labutti K."/>
            <person name="Salamov A."/>
            <person name="Andreopoulos B."/>
            <person name="Baker S."/>
            <person name="Barry K."/>
            <person name="Bills G."/>
            <person name="Bluhm B."/>
            <person name="Cannon C."/>
            <person name="Castanera R."/>
            <person name="Culley D."/>
            <person name="Daum C."/>
            <person name="Ezra D."/>
            <person name="Gonzalez J."/>
            <person name="Henrissat B."/>
            <person name="Kuo A."/>
            <person name="Liang C."/>
            <person name="Lipzen A."/>
            <person name="Lutzoni F."/>
            <person name="Magnuson J."/>
            <person name="Mondo S."/>
            <person name="Nolan M."/>
            <person name="Ohm R."/>
            <person name="Pangilinan J."/>
            <person name="Park H.-J."/>
            <person name="Ramirez L."/>
            <person name="Alfaro M."/>
            <person name="Sun H."/>
            <person name="Tritt A."/>
            <person name="Yoshinaga Y."/>
            <person name="Zwiers L.-H."/>
            <person name="Turgeon B."/>
            <person name="Goodwin S."/>
            <person name="Spatafora J."/>
            <person name="Crous P."/>
            <person name="Grigoriev I."/>
        </authorList>
    </citation>
    <scope>NUCLEOTIDE SEQUENCE</scope>
    <source>
        <strain evidence="7">CBS 675.92</strain>
    </source>
</reference>
<dbReference type="PANTHER" id="PTHR15651:SF7">
    <property type="entry name" value="ARMADILLO REPEAT-CONTAINING PROTEIN 8"/>
    <property type="match status" value="1"/>
</dbReference>
<evidence type="ECO:0000256" key="2">
    <source>
        <dbReference type="ARBA" id="ARBA00004496"/>
    </source>
</evidence>
<dbReference type="InterPro" id="IPR016024">
    <property type="entry name" value="ARM-type_fold"/>
</dbReference>
<feature type="compositionally biased region" description="Low complexity" evidence="6">
    <location>
        <begin position="869"/>
        <end position="884"/>
    </location>
</feature>